<sequence>MGVLLHLPIVPDASQAWDAYDALVRRANADRRLWGDAEHCRAMARAHGAWFTAYMRADGAR</sequence>
<gene>
    <name evidence="1" type="ORF">K7G82_22575</name>
</gene>
<evidence type="ECO:0000313" key="2">
    <source>
        <dbReference type="Proteomes" id="UP000706039"/>
    </source>
</evidence>
<accession>A0ABS7PYQ3</accession>
<comment type="caution">
    <text evidence="1">The sequence shown here is derived from an EMBL/GenBank/DDBJ whole genome shotgun (WGS) entry which is preliminary data.</text>
</comment>
<proteinExistence type="predicted"/>
<dbReference type="RefSeq" id="WP_222992208.1">
    <property type="nucleotide sequence ID" value="NZ_JAINVV010000011.1"/>
</dbReference>
<dbReference type="Proteomes" id="UP000706039">
    <property type="component" value="Unassembled WGS sequence"/>
</dbReference>
<reference evidence="1 2" key="1">
    <citation type="submission" date="2021-08" db="EMBL/GenBank/DDBJ databases">
        <authorList>
            <person name="Tuo L."/>
        </authorList>
    </citation>
    <scope>NUCLEOTIDE SEQUENCE [LARGE SCALE GENOMIC DNA]</scope>
    <source>
        <strain evidence="1 2">JCM 31229</strain>
    </source>
</reference>
<name>A0ABS7PYQ3_9SPHN</name>
<protein>
    <submittedName>
        <fullName evidence="1">Uncharacterized protein</fullName>
    </submittedName>
</protein>
<organism evidence="1 2">
    <name type="scientific">Sphingomonas colocasiae</name>
    <dbReference type="NCBI Taxonomy" id="1848973"/>
    <lineage>
        <taxon>Bacteria</taxon>
        <taxon>Pseudomonadati</taxon>
        <taxon>Pseudomonadota</taxon>
        <taxon>Alphaproteobacteria</taxon>
        <taxon>Sphingomonadales</taxon>
        <taxon>Sphingomonadaceae</taxon>
        <taxon>Sphingomonas</taxon>
    </lineage>
</organism>
<dbReference type="EMBL" id="JAINVV010000011">
    <property type="protein sequence ID" value="MBY8825104.1"/>
    <property type="molecule type" value="Genomic_DNA"/>
</dbReference>
<keyword evidence="2" id="KW-1185">Reference proteome</keyword>
<evidence type="ECO:0000313" key="1">
    <source>
        <dbReference type="EMBL" id="MBY8825104.1"/>
    </source>
</evidence>